<comment type="catalytic activity">
    <reaction evidence="5">
        <text>glucuronate acceptor + UDP-alpha-D-glucuronate = acceptor beta-D-glucuronoside + UDP + H(+)</text>
        <dbReference type="Rhea" id="RHEA:21032"/>
        <dbReference type="ChEBI" id="CHEBI:15378"/>
        <dbReference type="ChEBI" id="CHEBI:58052"/>
        <dbReference type="ChEBI" id="CHEBI:58223"/>
        <dbReference type="ChEBI" id="CHEBI:132367"/>
        <dbReference type="ChEBI" id="CHEBI:132368"/>
        <dbReference type="EC" id="2.4.1.17"/>
    </reaction>
</comment>
<evidence type="ECO:0000313" key="6">
    <source>
        <dbReference type="EMBL" id="KAK5642853.1"/>
    </source>
</evidence>
<dbReference type="FunFam" id="3.40.50.2000:FF:000050">
    <property type="entry name" value="UDP-glucuronosyltransferase"/>
    <property type="match status" value="1"/>
</dbReference>
<evidence type="ECO:0000256" key="5">
    <source>
        <dbReference type="RuleBase" id="RU362059"/>
    </source>
</evidence>
<dbReference type="SUPFAM" id="SSF53756">
    <property type="entry name" value="UDP-Glycosyltransferase/glycogen phosphorylase"/>
    <property type="match status" value="1"/>
</dbReference>
<feature type="chain" id="PRO_5042663669" description="UDP-glucuronosyltransferase" evidence="5">
    <location>
        <begin position="19"/>
        <end position="323"/>
    </location>
</feature>
<dbReference type="InterPro" id="IPR002213">
    <property type="entry name" value="UDP_glucos_trans"/>
</dbReference>
<dbReference type="InterPro" id="IPR035595">
    <property type="entry name" value="UDP_glycos_trans_CS"/>
</dbReference>
<protein>
    <recommendedName>
        <fullName evidence="5">UDP-glucuronosyltransferase</fullName>
        <ecNumber evidence="5">2.4.1.17</ecNumber>
    </recommendedName>
</protein>
<dbReference type="Pfam" id="PF00201">
    <property type="entry name" value="UDPGT"/>
    <property type="match status" value="1"/>
</dbReference>
<dbReference type="PROSITE" id="PS00375">
    <property type="entry name" value="UDPGT"/>
    <property type="match status" value="1"/>
</dbReference>
<dbReference type="PANTHER" id="PTHR48043:SF159">
    <property type="entry name" value="EG:EG0003.4 PROTEIN-RELATED"/>
    <property type="match status" value="1"/>
</dbReference>
<accession>A0AAN7V9N7</accession>
<dbReference type="CDD" id="cd03784">
    <property type="entry name" value="GT1_Gtf-like"/>
    <property type="match status" value="1"/>
</dbReference>
<evidence type="ECO:0000256" key="2">
    <source>
        <dbReference type="ARBA" id="ARBA00022676"/>
    </source>
</evidence>
<dbReference type="InterPro" id="IPR050271">
    <property type="entry name" value="UDP-glycosyltransferase"/>
</dbReference>
<proteinExistence type="inferred from homology"/>
<keyword evidence="7" id="KW-1185">Reference proteome</keyword>
<dbReference type="Gene3D" id="3.40.50.2000">
    <property type="entry name" value="Glycogen Phosphorylase B"/>
    <property type="match status" value="1"/>
</dbReference>
<dbReference type="Proteomes" id="UP001329430">
    <property type="component" value="Chromosome 6"/>
</dbReference>
<comment type="caution">
    <text evidence="6">The sequence shown here is derived from an EMBL/GenBank/DDBJ whole genome shotgun (WGS) entry which is preliminary data.</text>
</comment>
<evidence type="ECO:0000313" key="7">
    <source>
        <dbReference type="Proteomes" id="UP001329430"/>
    </source>
</evidence>
<keyword evidence="5" id="KW-0732">Signal</keyword>
<evidence type="ECO:0000256" key="3">
    <source>
        <dbReference type="ARBA" id="ARBA00022679"/>
    </source>
</evidence>
<name>A0AAN7V9N7_9COLE</name>
<feature type="signal peptide" evidence="5">
    <location>
        <begin position="1"/>
        <end position="18"/>
    </location>
</feature>
<comment type="similarity">
    <text evidence="1 4">Belongs to the UDP-glycosyltransferase family.</text>
</comment>
<evidence type="ECO:0000256" key="4">
    <source>
        <dbReference type="RuleBase" id="RU003718"/>
    </source>
</evidence>
<dbReference type="PANTHER" id="PTHR48043">
    <property type="entry name" value="EG:EG0003.4 PROTEIN-RELATED"/>
    <property type="match status" value="1"/>
</dbReference>
<keyword evidence="2 4" id="KW-0328">Glycosyltransferase</keyword>
<dbReference type="EMBL" id="JAVRBK010000006">
    <property type="protein sequence ID" value="KAK5642853.1"/>
    <property type="molecule type" value="Genomic_DNA"/>
</dbReference>
<organism evidence="6 7">
    <name type="scientific">Pyrocoelia pectoralis</name>
    <dbReference type="NCBI Taxonomy" id="417401"/>
    <lineage>
        <taxon>Eukaryota</taxon>
        <taxon>Metazoa</taxon>
        <taxon>Ecdysozoa</taxon>
        <taxon>Arthropoda</taxon>
        <taxon>Hexapoda</taxon>
        <taxon>Insecta</taxon>
        <taxon>Pterygota</taxon>
        <taxon>Neoptera</taxon>
        <taxon>Endopterygota</taxon>
        <taxon>Coleoptera</taxon>
        <taxon>Polyphaga</taxon>
        <taxon>Elateriformia</taxon>
        <taxon>Elateroidea</taxon>
        <taxon>Lampyridae</taxon>
        <taxon>Lampyrinae</taxon>
        <taxon>Pyrocoelia</taxon>
    </lineage>
</organism>
<gene>
    <name evidence="6" type="ORF">RI129_009020</name>
</gene>
<dbReference type="GO" id="GO:0015020">
    <property type="term" value="F:glucuronosyltransferase activity"/>
    <property type="evidence" value="ECO:0007669"/>
    <property type="project" value="UniProtKB-EC"/>
</dbReference>
<dbReference type="EC" id="2.4.1.17" evidence="5"/>
<comment type="subcellular location">
    <subcellularLocation>
        <location evidence="5">Membrane</location>
        <topology evidence="5">Single-pass membrane protein</topology>
    </subcellularLocation>
</comment>
<keyword evidence="3 4" id="KW-0808">Transferase</keyword>
<dbReference type="GO" id="GO:0016020">
    <property type="term" value="C:membrane"/>
    <property type="evidence" value="ECO:0007669"/>
    <property type="project" value="UniProtKB-SubCell"/>
</dbReference>
<evidence type="ECO:0000256" key="1">
    <source>
        <dbReference type="ARBA" id="ARBA00009995"/>
    </source>
</evidence>
<dbReference type="AlphaFoldDB" id="A0AAN7V9N7"/>
<sequence length="323" mass="36740">MNLIKPIPFFLIINLTGAAEILGVSPFPIFSQFQLGDRLYKELVKRGHNVTVITPYKEKIPIDNFKQILIEDIFERVSGSNDAHYGFCHHFKAPCVALMPMPSTNWFSDMMGNSAPPSYVPQLLLSYTSGMNFFQRTQNAVAYYFSDAPHLDNLYYNLSLILFNGHISVGDAVPLLPNTIDIAGYHINPPQKLPNDLQQYLDDGSEGNCYKQCVSKLKQRVIWKWEDDHLPDKPSNVLIRSWLPQQHILAHPNVVLFITHGGVSSTIEAVYHGKPILGLPVFSDQSLNMAKAEEAGYGRFIMFEDLCEERFREELHEVLRNPM</sequence>
<reference evidence="6 7" key="1">
    <citation type="journal article" date="2024" name="Insects">
        <title>An Improved Chromosome-Level Genome Assembly of the Firefly Pyrocoelia pectoralis.</title>
        <authorList>
            <person name="Fu X."/>
            <person name="Meyer-Rochow V.B."/>
            <person name="Ballantyne L."/>
            <person name="Zhu X."/>
        </authorList>
    </citation>
    <scope>NUCLEOTIDE SEQUENCE [LARGE SCALE GENOMIC DNA]</scope>
    <source>
        <strain evidence="6">XCY_ONT2</strain>
    </source>
</reference>